<evidence type="ECO:0000313" key="1">
    <source>
        <dbReference type="EMBL" id="VEL39664.1"/>
    </source>
</evidence>
<keyword evidence="2" id="KW-1185">Reference proteome</keyword>
<accession>A0A448XLR6</accession>
<organism evidence="1 2">
    <name type="scientific">Protopolystoma xenopodis</name>
    <dbReference type="NCBI Taxonomy" id="117903"/>
    <lineage>
        <taxon>Eukaryota</taxon>
        <taxon>Metazoa</taxon>
        <taxon>Spiralia</taxon>
        <taxon>Lophotrochozoa</taxon>
        <taxon>Platyhelminthes</taxon>
        <taxon>Monogenea</taxon>
        <taxon>Polyopisthocotylea</taxon>
        <taxon>Polystomatidea</taxon>
        <taxon>Polystomatidae</taxon>
        <taxon>Protopolystoma</taxon>
    </lineage>
</organism>
<dbReference type="EMBL" id="CAAALY010262113">
    <property type="protein sequence ID" value="VEL39664.1"/>
    <property type="molecule type" value="Genomic_DNA"/>
</dbReference>
<comment type="caution">
    <text evidence="1">The sequence shown here is derived from an EMBL/GenBank/DDBJ whole genome shotgun (WGS) entry which is preliminary data.</text>
</comment>
<evidence type="ECO:0000313" key="2">
    <source>
        <dbReference type="Proteomes" id="UP000784294"/>
    </source>
</evidence>
<reference evidence="1" key="1">
    <citation type="submission" date="2018-11" db="EMBL/GenBank/DDBJ databases">
        <authorList>
            <consortium name="Pathogen Informatics"/>
        </authorList>
    </citation>
    <scope>NUCLEOTIDE SEQUENCE</scope>
</reference>
<proteinExistence type="predicted"/>
<protein>
    <submittedName>
        <fullName evidence="1">Uncharacterized protein</fullName>
    </submittedName>
</protein>
<dbReference type="Proteomes" id="UP000784294">
    <property type="component" value="Unassembled WGS sequence"/>
</dbReference>
<dbReference type="AlphaFoldDB" id="A0A448XLR6"/>
<name>A0A448XLR6_9PLAT</name>
<sequence length="165" mass="18834">MFMVDNWPSYRPINSSEHRRRSQNTTNWQQHRLVCSRTRPVSESPTSMQLPAVLTCKCPLMDTEKKAYCNSVSHEAAPPRGCQIGDTELTGRGRPECHQSHQQKAGLGEWEHLVHFANSPQTHFLESEYHLVALPSNYARLRVSGQNPALSSPPLQTLFPRRLLY</sequence>
<gene>
    <name evidence="1" type="ORF">PXEA_LOCUS33104</name>
</gene>